<dbReference type="KEGG" id="csi:P262_03837"/>
<gene>
    <name evidence="8" type="ORF">P262_03837</name>
</gene>
<reference evidence="8 9" key="1">
    <citation type="journal article" date="2014" name="Genome Announc.">
        <title>Complete Genome Sequence of Cronobacter sakazakii Strain CMCC 45402.</title>
        <authorList>
            <person name="Zhao Z."/>
            <person name="Wang L."/>
            <person name="Wang B."/>
            <person name="Liang H."/>
            <person name="Ye Q."/>
            <person name="Zeng M."/>
        </authorList>
    </citation>
    <scope>NUCLEOTIDE SEQUENCE [LARGE SCALE GENOMIC DNA]</scope>
    <source>
        <strain evidence="9">45402</strain>
    </source>
</reference>
<keyword evidence="4" id="KW-0281">Fimbrium</keyword>
<evidence type="ECO:0000256" key="3">
    <source>
        <dbReference type="ARBA" id="ARBA00022729"/>
    </source>
</evidence>
<keyword evidence="3 5" id="KW-0732">Signal</keyword>
<dbReference type="InterPro" id="IPR000259">
    <property type="entry name" value="Adhesion_dom_fimbrial"/>
</dbReference>
<evidence type="ECO:0000313" key="8">
    <source>
        <dbReference type="EMBL" id="AHB71108.1"/>
    </source>
</evidence>
<evidence type="ECO:0000259" key="6">
    <source>
        <dbReference type="Pfam" id="PF00419"/>
    </source>
</evidence>
<dbReference type="GO" id="GO:0043709">
    <property type="term" value="P:cell adhesion involved in single-species biofilm formation"/>
    <property type="evidence" value="ECO:0007669"/>
    <property type="project" value="TreeGrafter"/>
</dbReference>
<dbReference type="Proteomes" id="UP000018545">
    <property type="component" value="Chromosome"/>
</dbReference>
<evidence type="ECO:0000256" key="5">
    <source>
        <dbReference type="SAM" id="SignalP"/>
    </source>
</evidence>
<evidence type="ECO:0000256" key="2">
    <source>
        <dbReference type="ARBA" id="ARBA00006671"/>
    </source>
</evidence>
<dbReference type="InterPro" id="IPR036937">
    <property type="entry name" value="Adhesion_dom_fimbrial_sf"/>
</dbReference>
<dbReference type="InterPro" id="IPR054160">
    <property type="entry name" value="MrkD_recept-bd"/>
</dbReference>
<dbReference type="AlphaFoldDB" id="V5U177"/>
<dbReference type="SUPFAM" id="SSF49401">
    <property type="entry name" value="Bacterial adhesins"/>
    <property type="match status" value="1"/>
</dbReference>
<evidence type="ECO:0000256" key="4">
    <source>
        <dbReference type="ARBA" id="ARBA00023263"/>
    </source>
</evidence>
<dbReference type="InterPro" id="IPR050263">
    <property type="entry name" value="Bact_Fimbrial_Adh_Pro"/>
</dbReference>
<feature type="domain" description="MrkD-like receptor binding" evidence="7">
    <location>
        <begin position="46"/>
        <end position="168"/>
    </location>
</feature>
<proteinExistence type="inferred from homology"/>
<comment type="similarity">
    <text evidence="2">Belongs to the fimbrial protein family.</text>
</comment>
<dbReference type="Pfam" id="PF00419">
    <property type="entry name" value="Fimbrial"/>
    <property type="match status" value="1"/>
</dbReference>
<dbReference type="EMBL" id="CP006731">
    <property type="protein sequence ID" value="AHB71108.1"/>
    <property type="molecule type" value="Genomic_DNA"/>
</dbReference>
<dbReference type="Gene3D" id="2.60.40.1090">
    <property type="entry name" value="Fimbrial-type adhesion domain"/>
    <property type="match status" value="1"/>
</dbReference>
<evidence type="ECO:0000256" key="1">
    <source>
        <dbReference type="ARBA" id="ARBA00004561"/>
    </source>
</evidence>
<dbReference type="HOGENOM" id="CLU_058392_5_0_6"/>
<dbReference type="Pfam" id="PF22003">
    <property type="entry name" value="MrkDrd"/>
    <property type="match status" value="1"/>
</dbReference>
<feature type="chain" id="PRO_5004741152" evidence="5">
    <location>
        <begin position="34"/>
        <end position="334"/>
    </location>
</feature>
<organism evidence="8 9">
    <name type="scientific">Cronobacter malonaticus</name>
    <dbReference type="NCBI Taxonomy" id="413503"/>
    <lineage>
        <taxon>Bacteria</taxon>
        <taxon>Pseudomonadati</taxon>
        <taxon>Pseudomonadota</taxon>
        <taxon>Gammaproteobacteria</taxon>
        <taxon>Enterobacterales</taxon>
        <taxon>Enterobacteriaceae</taxon>
        <taxon>Cronobacter</taxon>
    </lineage>
</organism>
<sequence length="334" mass="34598">MRVIRKLYMRILKLFSALLVLAGSFLFMPHAKAASCTAPMMPYTISVASIAVSSTLPVGSVIPGSDETVNIHGSCTAYSGQVIISCYYGSGSEISGMPGVYSTGVSGIGITLINDRGQRIVGGGISCDTRNTPLGYVSSDGNNTFNFNVTLALVKTSDSIASGSLQQSQTVFGVGVYNQAPIGTPNNISYAGNITYKSVTCSVDPKSLTIPLGNVPASVFKGIGSGSGWYNFDVSATCNNPVSVGIKVSSANGYASTQPSVINLTPEAGNATGIGVQILTDAQNTDFDHYVMVGDIPAANTTLRIPFSLQYYQTAATVTPGSANAVATITVAYR</sequence>
<feature type="domain" description="Fimbrial-type adhesion" evidence="6">
    <location>
        <begin position="189"/>
        <end position="333"/>
    </location>
</feature>
<feature type="signal peptide" evidence="5">
    <location>
        <begin position="1"/>
        <end position="33"/>
    </location>
</feature>
<dbReference type="PATRIC" id="fig|1401659.3.peg.2712"/>
<dbReference type="InterPro" id="IPR008966">
    <property type="entry name" value="Adhesion_dom_sf"/>
</dbReference>
<protein>
    <submittedName>
        <fullName evidence="8">Uncharacterized protein</fullName>
    </submittedName>
</protein>
<dbReference type="Gene3D" id="2.60.40.3310">
    <property type="match status" value="1"/>
</dbReference>
<evidence type="ECO:0000313" key="9">
    <source>
        <dbReference type="Proteomes" id="UP000018545"/>
    </source>
</evidence>
<evidence type="ECO:0000259" key="7">
    <source>
        <dbReference type="Pfam" id="PF22003"/>
    </source>
</evidence>
<dbReference type="GO" id="GO:0009289">
    <property type="term" value="C:pilus"/>
    <property type="evidence" value="ECO:0007669"/>
    <property type="project" value="UniProtKB-SubCell"/>
</dbReference>
<accession>V5U177</accession>
<comment type="subcellular location">
    <subcellularLocation>
        <location evidence="1">Fimbrium</location>
    </subcellularLocation>
</comment>
<dbReference type="PANTHER" id="PTHR33420:SF3">
    <property type="entry name" value="FIMBRIAL SUBUNIT ELFA"/>
    <property type="match status" value="1"/>
</dbReference>
<dbReference type="PANTHER" id="PTHR33420">
    <property type="entry name" value="FIMBRIAL SUBUNIT ELFA-RELATED"/>
    <property type="match status" value="1"/>
</dbReference>
<name>V5U177_9ENTR</name>